<reference evidence="1 2" key="1">
    <citation type="submission" date="2019-06" db="EMBL/GenBank/DDBJ databases">
        <title>Sequencing the genomes of 1000 actinobacteria strains.</title>
        <authorList>
            <person name="Klenk H.-P."/>
        </authorList>
    </citation>
    <scope>NUCLEOTIDE SEQUENCE [LARGE SCALE GENOMIC DNA]</scope>
    <source>
        <strain evidence="1 2">DSM 41649</strain>
    </source>
</reference>
<accession>A0A561EZB0</accession>
<dbReference type="OrthoDB" id="4332010at2"/>
<dbReference type="SUPFAM" id="SSF51306">
    <property type="entry name" value="LexA/Signal peptidase"/>
    <property type="match status" value="1"/>
</dbReference>
<gene>
    <name evidence="1" type="ORF">FB465_6104</name>
</gene>
<dbReference type="AlphaFoldDB" id="A0A561EZB0"/>
<dbReference type="Proteomes" id="UP000318416">
    <property type="component" value="Unassembled WGS sequence"/>
</dbReference>
<name>A0A561EZB0_9ACTN</name>
<proteinExistence type="predicted"/>
<evidence type="ECO:0000313" key="2">
    <source>
        <dbReference type="Proteomes" id="UP000318416"/>
    </source>
</evidence>
<dbReference type="CDD" id="cd06462">
    <property type="entry name" value="Peptidase_S24_S26"/>
    <property type="match status" value="1"/>
</dbReference>
<sequence>MSERAPEAELLRAALAAAGRARVRAQGSSMLPAIRPGTVVTIVARPFEAVAPGDVVAFSLGRRVIVHRAVGRTGAGVLTLGDNLPLFDPPVSPDDYLGVVPEFGGALPPRRPDLAALRTEPGHGHGRVRLRTPASAPTRRAGELLIGISPYAALPVTALDEILAAAGSWDVGILLGFTFGCPPGLTATAATLPPEAADFHVRLGEPLRALGLADALRVVGSRMSAPAAVAGRCS</sequence>
<dbReference type="EMBL" id="VIVR01000001">
    <property type="protein sequence ID" value="TWE20944.1"/>
    <property type="molecule type" value="Genomic_DNA"/>
</dbReference>
<protein>
    <submittedName>
        <fullName evidence="1">Peptidase S24-like protein</fullName>
    </submittedName>
</protein>
<dbReference type="InterPro" id="IPR036286">
    <property type="entry name" value="LexA/Signal_pep-like_sf"/>
</dbReference>
<dbReference type="RefSeq" id="WP_145795613.1">
    <property type="nucleotide sequence ID" value="NZ_BAAABR010000047.1"/>
</dbReference>
<keyword evidence="2" id="KW-1185">Reference proteome</keyword>
<organism evidence="1 2">
    <name type="scientific">Kitasatospora atroaurantiaca</name>
    <dbReference type="NCBI Taxonomy" id="285545"/>
    <lineage>
        <taxon>Bacteria</taxon>
        <taxon>Bacillati</taxon>
        <taxon>Actinomycetota</taxon>
        <taxon>Actinomycetes</taxon>
        <taxon>Kitasatosporales</taxon>
        <taxon>Streptomycetaceae</taxon>
        <taxon>Kitasatospora</taxon>
    </lineage>
</organism>
<evidence type="ECO:0000313" key="1">
    <source>
        <dbReference type="EMBL" id="TWE20944.1"/>
    </source>
</evidence>
<comment type="caution">
    <text evidence="1">The sequence shown here is derived from an EMBL/GenBank/DDBJ whole genome shotgun (WGS) entry which is preliminary data.</text>
</comment>